<dbReference type="AlphaFoldDB" id="A0A1H3FUG9"/>
<gene>
    <name evidence="2" type="ORF">SAMN05444358_1185</name>
</gene>
<keyword evidence="1" id="KW-1133">Transmembrane helix</keyword>
<reference evidence="3" key="1">
    <citation type="submission" date="2016-10" db="EMBL/GenBank/DDBJ databases">
        <authorList>
            <person name="Varghese N."/>
            <person name="Submissions S."/>
        </authorList>
    </citation>
    <scope>NUCLEOTIDE SEQUENCE [LARGE SCALE GENOMIC DNA]</scope>
    <source>
        <strain evidence="3">DSM 27839</strain>
    </source>
</reference>
<evidence type="ECO:0000256" key="1">
    <source>
        <dbReference type="SAM" id="Phobius"/>
    </source>
</evidence>
<accession>A0A1H3FUG9</accession>
<feature type="transmembrane region" description="Helical" evidence="1">
    <location>
        <begin position="167"/>
        <end position="187"/>
    </location>
</feature>
<dbReference type="Proteomes" id="UP000183400">
    <property type="component" value="Unassembled WGS sequence"/>
</dbReference>
<protein>
    <submittedName>
        <fullName evidence="2">Uncharacterized protein</fullName>
    </submittedName>
</protein>
<sequence length="339" mass="37090">MASHQVKLRYFAIVLLPICIFAIHELIHQHFIAVDLDVPLAILHDERPWLEAVGRFRFLAASWFFVSLTLLPVALLVRKLVRPMDRSTRVAAIVTTLAIVLLAVAPTIQQHVTSSTPRIYHQVGKAVFEAALSQGSLPGCKGPDDSWILGTCGEIPVFSLFMRILDIINAFAGLAVGALIVGMILCLETDDTNSLEDAAAQLGQNFRQMRQQLYLTSLILTFGMFFAASWMYWPMPMISDGERAAYNSLVTASALFTGTYFCLLMLSFYLPVAFILESRVKRLAGTAALPAETKNTIDVDAWRASHGLKEGTSDVLRAGFALAAPILAAFAGGITPFAQ</sequence>
<feature type="transmembrane region" description="Helical" evidence="1">
    <location>
        <begin position="213"/>
        <end position="233"/>
    </location>
</feature>
<name>A0A1H3FUG9_9RHOB</name>
<evidence type="ECO:0000313" key="3">
    <source>
        <dbReference type="Proteomes" id="UP000183400"/>
    </source>
</evidence>
<feature type="transmembrane region" description="Helical" evidence="1">
    <location>
        <begin position="315"/>
        <end position="338"/>
    </location>
</feature>
<keyword evidence="1" id="KW-0472">Membrane</keyword>
<dbReference type="EMBL" id="FNNP01000018">
    <property type="protein sequence ID" value="SDX94008.1"/>
    <property type="molecule type" value="Genomic_DNA"/>
</dbReference>
<organism evidence="2 3">
    <name type="scientific">Ruegeria halocynthiae</name>
    <dbReference type="NCBI Taxonomy" id="985054"/>
    <lineage>
        <taxon>Bacteria</taxon>
        <taxon>Pseudomonadati</taxon>
        <taxon>Pseudomonadota</taxon>
        <taxon>Alphaproteobacteria</taxon>
        <taxon>Rhodobacterales</taxon>
        <taxon>Roseobacteraceae</taxon>
        <taxon>Ruegeria</taxon>
    </lineage>
</organism>
<proteinExistence type="predicted"/>
<keyword evidence="3" id="KW-1185">Reference proteome</keyword>
<feature type="transmembrane region" description="Helical" evidence="1">
    <location>
        <begin position="7"/>
        <end position="27"/>
    </location>
</feature>
<dbReference type="STRING" id="985054.SAMN05444358_1185"/>
<feature type="transmembrane region" description="Helical" evidence="1">
    <location>
        <begin position="89"/>
        <end position="108"/>
    </location>
</feature>
<feature type="transmembrane region" description="Helical" evidence="1">
    <location>
        <begin position="253"/>
        <end position="276"/>
    </location>
</feature>
<evidence type="ECO:0000313" key="2">
    <source>
        <dbReference type="EMBL" id="SDX94008.1"/>
    </source>
</evidence>
<keyword evidence="1" id="KW-0812">Transmembrane</keyword>
<feature type="transmembrane region" description="Helical" evidence="1">
    <location>
        <begin position="56"/>
        <end position="77"/>
    </location>
</feature>